<feature type="domain" description="Ig-like" evidence="6">
    <location>
        <begin position="247"/>
        <end position="349"/>
    </location>
</feature>
<dbReference type="SUPFAM" id="SSF48726">
    <property type="entry name" value="Immunoglobulin"/>
    <property type="match status" value="3"/>
</dbReference>
<keyword evidence="5" id="KW-0393">Immunoglobulin domain</keyword>
<reference evidence="7" key="2">
    <citation type="journal article" date="2021" name="Genome Biol. Evol.">
        <title>Developing a high-quality reference genome for a parasitic bivalve with doubly uniparental inheritance (Bivalvia: Unionida).</title>
        <authorList>
            <person name="Smith C.H."/>
        </authorList>
    </citation>
    <scope>NUCLEOTIDE SEQUENCE</scope>
    <source>
        <strain evidence="7">CHS0354</strain>
        <tissue evidence="7">Mantle</tissue>
    </source>
</reference>
<reference evidence="7" key="1">
    <citation type="journal article" date="2021" name="Genome Biol. Evol.">
        <title>A High-Quality Reference Genome for a Parasitic Bivalve with Doubly Uniparental Inheritance (Bivalvia: Unionida).</title>
        <authorList>
            <person name="Smith C.H."/>
        </authorList>
    </citation>
    <scope>NUCLEOTIDE SEQUENCE</scope>
    <source>
        <strain evidence="7">CHS0354</strain>
    </source>
</reference>
<keyword evidence="4" id="KW-0325">Glycoprotein</keyword>
<dbReference type="InterPro" id="IPR013106">
    <property type="entry name" value="Ig_V-set"/>
</dbReference>
<dbReference type="SMART" id="SM00409">
    <property type="entry name" value="IG"/>
    <property type="match status" value="3"/>
</dbReference>
<dbReference type="Proteomes" id="UP001195483">
    <property type="component" value="Unassembled WGS sequence"/>
</dbReference>
<dbReference type="Gene3D" id="2.60.40.10">
    <property type="entry name" value="Immunoglobulins"/>
    <property type="match status" value="3"/>
</dbReference>
<evidence type="ECO:0000313" key="8">
    <source>
        <dbReference type="Proteomes" id="UP001195483"/>
    </source>
</evidence>
<evidence type="ECO:0000256" key="3">
    <source>
        <dbReference type="ARBA" id="ARBA00023157"/>
    </source>
</evidence>
<evidence type="ECO:0000256" key="4">
    <source>
        <dbReference type="ARBA" id="ARBA00023180"/>
    </source>
</evidence>
<evidence type="ECO:0000256" key="1">
    <source>
        <dbReference type="ARBA" id="ARBA00004479"/>
    </source>
</evidence>
<reference evidence="7" key="3">
    <citation type="submission" date="2023-05" db="EMBL/GenBank/DDBJ databases">
        <authorList>
            <person name="Smith C.H."/>
        </authorList>
    </citation>
    <scope>NUCLEOTIDE SEQUENCE</scope>
    <source>
        <strain evidence="7">CHS0354</strain>
        <tissue evidence="7">Mantle</tissue>
    </source>
</reference>
<accession>A0AAE0SKM8</accession>
<dbReference type="PROSITE" id="PS50835">
    <property type="entry name" value="IG_LIKE"/>
    <property type="match status" value="3"/>
</dbReference>
<dbReference type="CDD" id="cd00096">
    <property type="entry name" value="Ig"/>
    <property type="match status" value="1"/>
</dbReference>
<dbReference type="SMART" id="SM00408">
    <property type="entry name" value="IGc2"/>
    <property type="match status" value="3"/>
</dbReference>
<dbReference type="AlphaFoldDB" id="A0AAE0SKM8"/>
<feature type="domain" description="Ig-like" evidence="6">
    <location>
        <begin position="156"/>
        <end position="242"/>
    </location>
</feature>
<dbReference type="InterPro" id="IPR013783">
    <property type="entry name" value="Ig-like_fold"/>
</dbReference>
<keyword evidence="3" id="KW-1015">Disulfide bond</keyword>
<evidence type="ECO:0000313" key="7">
    <source>
        <dbReference type="EMBL" id="KAK3593797.1"/>
    </source>
</evidence>
<dbReference type="EMBL" id="JAEAOA010000884">
    <property type="protein sequence ID" value="KAK3593797.1"/>
    <property type="molecule type" value="Genomic_DNA"/>
</dbReference>
<dbReference type="InterPro" id="IPR051275">
    <property type="entry name" value="Cell_adhesion_signaling"/>
</dbReference>
<comment type="subcellular location">
    <subcellularLocation>
        <location evidence="1">Membrane</location>
        <topology evidence="1">Single-pass type I membrane protein</topology>
    </subcellularLocation>
</comment>
<sequence length="366" mass="41666">MSYACTNVPRKVNDYIIHVKCSYNRVQITKGAAALRQKDDMTRKMMSTFACFLIGSVFGCVACEVVEVNAEINKPATLPCKVSNEGVSNTVQWYKTPDTILSIGKYSYNMRLSINQQHEGEWNIDIKRVHVEDSGEYTCKVGKQVMAQVVLVVKGPPMIHETHDMTFEEGDTGILWCNVTGFPTPSVRWYWKSPHQVEGIEHDSGAEGARLVLHNITRYYDNIYVCVASNIVATNRKEIRVHVKFGPNVEVFQDTITATEEQEVKLHCAVEAFPMEGKLEWVFENNGQEIREGLKYNISSDRDLVKDFHVQFLSMVIRKGHLGIGDYGKYICRTKNFSRGYKEKVVVLQKPTEDQDNADNITYIND</sequence>
<comment type="caution">
    <text evidence="7">The sequence shown here is derived from an EMBL/GenBank/DDBJ whole genome shotgun (WGS) entry which is preliminary data.</text>
</comment>
<dbReference type="SMART" id="SM00406">
    <property type="entry name" value="IGv"/>
    <property type="match status" value="1"/>
</dbReference>
<dbReference type="InterPro" id="IPR007110">
    <property type="entry name" value="Ig-like_dom"/>
</dbReference>
<feature type="domain" description="Ig-like" evidence="6">
    <location>
        <begin position="73"/>
        <end position="141"/>
    </location>
</feature>
<dbReference type="GO" id="GO:0016020">
    <property type="term" value="C:membrane"/>
    <property type="evidence" value="ECO:0007669"/>
    <property type="project" value="UniProtKB-SubCell"/>
</dbReference>
<dbReference type="InterPro" id="IPR036179">
    <property type="entry name" value="Ig-like_dom_sf"/>
</dbReference>
<dbReference type="InterPro" id="IPR003599">
    <property type="entry name" value="Ig_sub"/>
</dbReference>
<gene>
    <name evidence="7" type="ORF">CHS0354_014339</name>
</gene>
<evidence type="ECO:0000259" key="6">
    <source>
        <dbReference type="PROSITE" id="PS50835"/>
    </source>
</evidence>
<keyword evidence="8" id="KW-1185">Reference proteome</keyword>
<organism evidence="7 8">
    <name type="scientific">Potamilus streckersoni</name>
    <dbReference type="NCBI Taxonomy" id="2493646"/>
    <lineage>
        <taxon>Eukaryota</taxon>
        <taxon>Metazoa</taxon>
        <taxon>Spiralia</taxon>
        <taxon>Lophotrochozoa</taxon>
        <taxon>Mollusca</taxon>
        <taxon>Bivalvia</taxon>
        <taxon>Autobranchia</taxon>
        <taxon>Heteroconchia</taxon>
        <taxon>Palaeoheterodonta</taxon>
        <taxon>Unionida</taxon>
        <taxon>Unionoidea</taxon>
        <taxon>Unionidae</taxon>
        <taxon>Ambleminae</taxon>
        <taxon>Lampsilini</taxon>
        <taxon>Potamilus</taxon>
    </lineage>
</organism>
<dbReference type="Pfam" id="PF13927">
    <property type="entry name" value="Ig_3"/>
    <property type="match status" value="2"/>
</dbReference>
<evidence type="ECO:0000256" key="5">
    <source>
        <dbReference type="ARBA" id="ARBA00023319"/>
    </source>
</evidence>
<keyword evidence="2" id="KW-0472">Membrane</keyword>
<name>A0AAE0SKM8_9BIVA</name>
<evidence type="ECO:0000256" key="2">
    <source>
        <dbReference type="ARBA" id="ARBA00023136"/>
    </source>
</evidence>
<dbReference type="PANTHER" id="PTHR11640">
    <property type="entry name" value="NEPHRIN"/>
    <property type="match status" value="1"/>
</dbReference>
<protein>
    <recommendedName>
        <fullName evidence="6">Ig-like domain-containing protein</fullName>
    </recommendedName>
</protein>
<dbReference type="InterPro" id="IPR003598">
    <property type="entry name" value="Ig_sub2"/>
</dbReference>
<proteinExistence type="predicted"/>